<feature type="transmembrane region" description="Helical" evidence="6">
    <location>
        <begin position="225"/>
        <end position="242"/>
    </location>
</feature>
<dbReference type="EMBL" id="CMVM020000336">
    <property type="status" value="NOT_ANNOTATED_CDS"/>
    <property type="molecule type" value="Genomic_DNA"/>
</dbReference>
<sequence>MPKYTEYYDGKMFDTIDSTTSEYNIVRGQGSSAYWKSLFRDIFMPRGYPQSVSADYLNYQIWDTIQAFASSMNSALATEAILRGAGVGDKAASAMVAAIAWLLKDGIGMIARILFAWLYSPYLDADCKYWRLIADCFNDLAFCLDLIAPIFPHLFMLIICLSSMVRAVVGVAGSATRTTIVNHQAISDNVGDVAAKDGSQETLINVFALLCSLLLLPVVSGNVVSIWLLFCLFTFIHLYGNYRAVKSLQFRTLNQSMLRIIVNNYVETRKTGTVNEVNDEEPILLHWNSSRRCYGCRLSDVLTSPNKLSFMCSKFTVIYDLRTNYGYVSMADISDIADQLRGALCLELMLNMKASPSSAELDEFIERLKITGWLINKHRLVFDRWTYSEK</sequence>
<dbReference type="OMA" id="WRLIADC"/>
<evidence type="ECO:0000256" key="1">
    <source>
        <dbReference type="ARBA" id="ARBA00004370"/>
    </source>
</evidence>
<reference evidence="8" key="2">
    <citation type="submission" date="2022-06" db="UniProtKB">
        <authorList>
            <consortium name="EnsemblMetazoa"/>
        </authorList>
    </citation>
    <scope>IDENTIFICATION</scope>
</reference>
<evidence type="ECO:0000313" key="9">
    <source>
        <dbReference type="Proteomes" id="UP000024404"/>
    </source>
</evidence>
<keyword evidence="5 6" id="KW-0472">Membrane</keyword>
<protein>
    <recommendedName>
        <fullName evidence="7">Protein root UVB sensitive/RUS domain-containing protein</fullName>
    </recommendedName>
</protein>
<evidence type="ECO:0000313" key="8">
    <source>
        <dbReference type="EnsemblMetazoa" id="OVOC10358.1"/>
    </source>
</evidence>
<keyword evidence="4 6" id="KW-1133">Transmembrane helix</keyword>
<feature type="transmembrane region" description="Helical" evidence="6">
    <location>
        <begin position="150"/>
        <end position="169"/>
    </location>
</feature>
<evidence type="ECO:0000256" key="6">
    <source>
        <dbReference type="SAM" id="Phobius"/>
    </source>
</evidence>
<dbReference type="Proteomes" id="UP000024404">
    <property type="component" value="Unassembled WGS sequence"/>
</dbReference>
<dbReference type="PANTHER" id="PTHR12770:SF31">
    <property type="entry name" value="RUS FAMILY MEMBER 1"/>
    <property type="match status" value="1"/>
</dbReference>
<organism evidence="8 9">
    <name type="scientific">Onchocerca volvulus</name>
    <dbReference type="NCBI Taxonomy" id="6282"/>
    <lineage>
        <taxon>Eukaryota</taxon>
        <taxon>Metazoa</taxon>
        <taxon>Ecdysozoa</taxon>
        <taxon>Nematoda</taxon>
        <taxon>Chromadorea</taxon>
        <taxon>Rhabditida</taxon>
        <taxon>Spirurina</taxon>
        <taxon>Spiruromorpha</taxon>
        <taxon>Filarioidea</taxon>
        <taxon>Onchocercidae</taxon>
        <taxon>Onchocerca</taxon>
    </lineage>
</organism>
<dbReference type="EnsemblMetazoa" id="OVOC10358.1">
    <property type="protein sequence ID" value="OVOC10358.1"/>
    <property type="gene ID" value="WBGene00247167"/>
</dbReference>
<evidence type="ECO:0000259" key="7">
    <source>
        <dbReference type="Pfam" id="PF04884"/>
    </source>
</evidence>
<accession>A0A8R1XMF6</accession>
<dbReference type="InterPro" id="IPR006968">
    <property type="entry name" value="RUS_fam"/>
</dbReference>
<keyword evidence="3 6" id="KW-0812">Transmembrane</keyword>
<dbReference type="Pfam" id="PF04884">
    <property type="entry name" value="UVB_sens_prot"/>
    <property type="match status" value="1"/>
</dbReference>
<keyword evidence="9" id="KW-1185">Reference proteome</keyword>
<dbReference type="InterPro" id="IPR054549">
    <property type="entry name" value="UVB_sens_RUS_dom"/>
</dbReference>
<evidence type="ECO:0000256" key="2">
    <source>
        <dbReference type="ARBA" id="ARBA00007558"/>
    </source>
</evidence>
<proteinExistence type="inferred from homology"/>
<comment type="similarity">
    <text evidence="2">Belongs to the RUS1 family.</text>
</comment>
<dbReference type="AlphaFoldDB" id="A0A8R1XMF6"/>
<feature type="domain" description="Protein root UVB sensitive/RUS" evidence="7">
    <location>
        <begin position="34"/>
        <end position="268"/>
    </location>
</feature>
<reference evidence="9" key="1">
    <citation type="submission" date="2013-10" db="EMBL/GenBank/DDBJ databases">
        <title>Genome sequencing of Onchocerca volvulus.</title>
        <authorList>
            <person name="Cotton J."/>
            <person name="Tsai J."/>
            <person name="Stanley E."/>
            <person name="Tracey A."/>
            <person name="Holroyd N."/>
            <person name="Lustigman S."/>
            <person name="Berriman M."/>
        </authorList>
    </citation>
    <scope>NUCLEOTIDE SEQUENCE</scope>
</reference>
<dbReference type="GO" id="GO:0016020">
    <property type="term" value="C:membrane"/>
    <property type="evidence" value="ECO:0007669"/>
    <property type="project" value="UniProtKB-SubCell"/>
</dbReference>
<evidence type="ECO:0000256" key="4">
    <source>
        <dbReference type="ARBA" id="ARBA00022989"/>
    </source>
</evidence>
<evidence type="ECO:0000256" key="3">
    <source>
        <dbReference type="ARBA" id="ARBA00022692"/>
    </source>
</evidence>
<comment type="subcellular location">
    <subcellularLocation>
        <location evidence="1">Membrane</location>
    </subcellularLocation>
</comment>
<name>A0A8R1XMF6_ONCVO</name>
<feature type="transmembrane region" description="Helical" evidence="6">
    <location>
        <begin position="202"/>
        <end position="219"/>
    </location>
</feature>
<evidence type="ECO:0000256" key="5">
    <source>
        <dbReference type="ARBA" id="ARBA00023136"/>
    </source>
</evidence>
<dbReference type="PANTHER" id="PTHR12770">
    <property type="entry name" value="RUS1 FAMILY PROTEIN C16ORF58"/>
    <property type="match status" value="1"/>
</dbReference>